<accession>H1XTA6</accession>
<dbReference type="InParanoid" id="H1XTA6"/>
<dbReference type="STRING" id="880073.Cabys_1940"/>
<reference evidence="1 4" key="2">
    <citation type="submission" date="2016-11" db="EMBL/GenBank/DDBJ databases">
        <title>Genomic analysis of Caldithrix abyssi and proposal of a novel bacterial phylum Caldithrichaeota.</title>
        <authorList>
            <person name="Kublanov I."/>
            <person name="Sigalova O."/>
            <person name="Gavrilov S."/>
            <person name="Lebedinsky A."/>
            <person name="Ivanova N."/>
            <person name="Daum C."/>
            <person name="Reddy T."/>
            <person name="Klenk H.P."/>
            <person name="Goker M."/>
            <person name="Reva O."/>
            <person name="Miroshnichenko M."/>
            <person name="Kyprides N."/>
            <person name="Woyke T."/>
            <person name="Gelfand M."/>
        </authorList>
    </citation>
    <scope>NUCLEOTIDE SEQUENCE [LARGE SCALE GENOMIC DNA]</scope>
    <source>
        <strain evidence="1 4">LF13</strain>
    </source>
</reference>
<evidence type="ECO:0000313" key="2">
    <source>
        <dbReference type="EMBL" id="EHO42673.1"/>
    </source>
</evidence>
<dbReference type="EMBL" id="CM001402">
    <property type="protein sequence ID" value="EHO42673.1"/>
    <property type="molecule type" value="Genomic_DNA"/>
</dbReference>
<dbReference type="EMBL" id="CP018099">
    <property type="protein sequence ID" value="APF18689.1"/>
    <property type="molecule type" value="Genomic_DNA"/>
</dbReference>
<dbReference type="AlphaFoldDB" id="H1XTA6"/>
<dbReference type="KEGG" id="caby:Cabys_1940"/>
<dbReference type="Proteomes" id="UP000004671">
    <property type="component" value="Chromosome"/>
</dbReference>
<dbReference type="RefSeq" id="WP_006930029.1">
    <property type="nucleotide sequence ID" value="NZ_CM001402.1"/>
</dbReference>
<gene>
    <name evidence="1" type="ORF">Cabys_1940</name>
    <name evidence="2" type="ORF">Calab_3067</name>
</gene>
<evidence type="ECO:0000313" key="4">
    <source>
        <dbReference type="Proteomes" id="UP000183868"/>
    </source>
</evidence>
<protein>
    <submittedName>
        <fullName evidence="2">Uncharacterized protein</fullName>
    </submittedName>
</protein>
<sequence>MNQLFYNQFGVAELKFIFLCGDVSREMVCNILAREIAGQNLKAIVFSNGPLKYPMEGQILVDIDAELFLDELKTAEANTIYLCSAIENDLLLPPSEKLLNTILQMEIPGARFLIQSQGPVEESLLKRMTKEQHAAACMITSLNFSNLEEKLERFLSAFKSEHLFSDDLIEHWQNIIKPYCVRQFTTKNENGLKTILFINQVKSLIDENTMMGLFRNLRHLYHKIYLGNINDFKIKEI</sequence>
<evidence type="ECO:0000313" key="3">
    <source>
        <dbReference type="Proteomes" id="UP000004671"/>
    </source>
</evidence>
<reference evidence="2 3" key="1">
    <citation type="submission" date="2011-09" db="EMBL/GenBank/DDBJ databases">
        <title>The permanent draft genome of Caldithrix abyssi DSM 13497.</title>
        <authorList>
            <consortium name="US DOE Joint Genome Institute (JGI-PGF)"/>
            <person name="Lucas S."/>
            <person name="Han J."/>
            <person name="Lapidus A."/>
            <person name="Bruce D."/>
            <person name="Goodwin L."/>
            <person name="Pitluck S."/>
            <person name="Peters L."/>
            <person name="Kyrpides N."/>
            <person name="Mavromatis K."/>
            <person name="Ivanova N."/>
            <person name="Mikhailova N."/>
            <person name="Chertkov O."/>
            <person name="Detter J.C."/>
            <person name="Tapia R."/>
            <person name="Han C."/>
            <person name="Land M."/>
            <person name="Hauser L."/>
            <person name="Markowitz V."/>
            <person name="Cheng J.-F."/>
            <person name="Hugenholtz P."/>
            <person name="Woyke T."/>
            <person name="Wu D."/>
            <person name="Spring S."/>
            <person name="Brambilla E."/>
            <person name="Klenk H.-P."/>
            <person name="Eisen J.A."/>
        </authorList>
    </citation>
    <scope>NUCLEOTIDE SEQUENCE [LARGE SCALE GENOMIC DNA]</scope>
    <source>
        <strain evidence="2 3">DSM 13497</strain>
    </source>
</reference>
<proteinExistence type="predicted"/>
<dbReference type="Proteomes" id="UP000183868">
    <property type="component" value="Chromosome"/>
</dbReference>
<keyword evidence="3" id="KW-1185">Reference proteome</keyword>
<dbReference type="HOGENOM" id="CLU_1168962_0_0_0"/>
<name>H1XTA6_CALAY</name>
<evidence type="ECO:0000313" key="1">
    <source>
        <dbReference type="EMBL" id="APF18689.1"/>
    </source>
</evidence>
<organism evidence="2 3">
    <name type="scientific">Caldithrix abyssi DSM 13497</name>
    <dbReference type="NCBI Taxonomy" id="880073"/>
    <lineage>
        <taxon>Bacteria</taxon>
        <taxon>Pseudomonadati</taxon>
        <taxon>Calditrichota</taxon>
        <taxon>Calditrichia</taxon>
        <taxon>Calditrichales</taxon>
        <taxon>Calditrichaceae</taxon>
        <taxon>Caldithrix</taxon>
    </lineage>
</organism>
<dbReference type="PaxDb" id="880073-Calab_3067"/>